<feature type="region of interest" description="Disordered" evidence="1">
    <location>
        <begin position="281"/>
        <end position="318"/>
    </location>
</feature>
<organism evidence="2 3">
    <name type="scientific">Saprolegnia diclina (strain VS20)</name>
    <dbReference type="NCBI Taxonomy" id="1156394"/>
    <lineage>
        <taxon>Eukaryota</taxon>
        <taxon>Sar</taxon>
        <taxon>Stramenopiles</taxon>
        <taxon>Oomycota</taxon>
        <taxon>Saprolegniomycetes</taxon>
        <taxon>Saprolegniales</taxon>
        <taxon>Saprolegniaceae</taxon>
        <taxon>Saprolegnia</taxon>
    </lineage>
</organism>
<dbReference type="RefSeq" id="XP_008619863.1">
    <property type="nucleotide sequence ID" value="XM_008621641.1"/>
</dbReference>
<dbReference type="InParanoid" id="T0PMV1"/>
<evidence type="ECO:0000313" key="2">
    <source>
        <dbReference type="EMBL" id="EQC26739.1"/>
    </source>
</evidence>
<feature type="compositionally biased region" description="Basic and acidic residues" evidence="1">
    <location>
        <begin position="281"/>
        <end position="305"/>
    </location>
</feature>
<accession>T0PMV1</accession>
<evidence type="ECO:0000313" key="3">
    <source>
        <dbReference type="Proteomes" id="UP000030762"/>
    </source>
</evidence>
<evidence type="ECO:0008006" key="4">
    <source>
        <dbReference type="Google" id="ProtNLM"/>
    </source>
</evidence>
<feature type="region of interest" description="Disordered" evidence="1">
    <location>
        <begin position="400"/>
        <end position="432"/>
    </location>
</feature>
<dbReference type="AlphaFoldDB" id="T0PMV1"/>
<feature type="compositionally biased region" description="Low complexity" evidence="1">
    <location>
        <begin position="412"/>
        <end position="424"/>
    </location>
</feature>
<feature type="compositionally biased region" description="Polar residues" evidence="1">
    <location>
        <begin position="400"/>
        <end position="411"/>
    </location>
</feature>
<proteinExistence type="predicted"/>
<protein>
    <recommendedName>
        <fullName evidence="4">K Homology domain-containing protein</fullName>
    </recommendedName>
</protein>
<evidence type="ECO:0000256" key="1">
    <source>
        <dbReference type="SAM" id="MobiDB-lite"/>
    </source>
</evidence>
<dbReference type="CDD" id="cd00105">
    <property type="entry name" value="KH-I"/>
    <property type="match status" value="1"/>
</dbReference>
<keyword evidence="3" id="KW-1185">Reference proteome</keyword>
<reference evidence="2 3" key="1">
    <citation type="submission" date="2012-04" db="EMBL/GenBank/DDBJ databases">
        <title>The Genome Sequence of Saprolegnia declina VS20.</title>
        <authorList>
            <consortium name="The Broad Institute Genome Sequencing Platform"/>
            <person name="Russ C."/>
            <person name="Nusbaum C."/>
            <person name="Tyler B."/>
            <person name="van West P."/>
            <person name="Dieguez-Uribeondo J."/>
            <person name="de Bruijn I."/>
            <person name="Tripathy S."/>
            <person name="Jiang R."/>
            <person name="Young S.K."/>
            <person name="Zeng Q."/>
            <person name="Gargeya S."/>
            <person name="Fitzgerald M."/>
            <person name="Haas B."/>
            <person name="Abouelleil A."/>
            <person name="Alvarado L."/>
            <person name="Arachchi H.M."/>
            <person name="Berlin A."/>
            <person name="Chapman S.B."/>
            <person name="Goldberg J."/>
            <person name="Griggs A."/>
            <person name="Gujja S."/>
            <person name="Hansen M."/>
            <person name="Howarth C."/>
            <person name="Imamovic A."/>
            <person name="Larimer J."/>
            <person name="McCowen C."/>
            <person name="Montmayeur A."/>
            <person name="Murphy C."/>
            <person name="Neiman D."/>
            <person name="Pearson M."/>
            <person name="Priest M."/>
            <person name="Roberts A."/>
            <person name="Saif S."/>
            <person name="Shea T."/>
            <person name="Sisk P."/>
            <person name="Sykes S."/>
            <person name="Wortman J."/>
            <person name="Nusbaum C."/>
            <person name="Birren B."/>
        </authorList>
    </citation>
    <scope>NUCLEOTIDE SEQUENCE [LARGE SCALE GENOMIC DNA]</scope>
    <source>
        <strain evidence="2 3">VS20</strain>
    </source>
</reference>
<gene>
    <name evidence="2" type="ORF">SDRG_15468</name>
</gene>
<dbReference type="VEuPathDB" id="FungiDB:SDRG_15468"/>
<dbReference type="EMBL" id="JH767223">
    <property type="protein sequence ID" value="EQC26739.1"/>
    <property type="molecule type" value="Genomic_DNA"/>
</dbReference>
<sequence>MRDHCKSKSFLLVQADVARTLNMRSGEELKEVAQSSKTYIYIVDVPVYKDCRILCIAGLPHVIEAAMRMLVPRMQEILRAKLKPTFETAKYLHNKSVVHIRSDFAAYLLEHASARLQHVADATHTHIYIEDVEEMEMATPLRRLHVTGAIDNVKAACNRLHQVQVEFEALPSDPTRLVYTLRLILLNRDVAEVNNMRMVLRYERLQVETKVLKQVSNLPNKTLFVLTGTLENLYAAHFATVLKSVVNLRLKTLFVLTGALENLYAAFFAAVKAIDDNYKRMRQRKDQPRDRDYSPDRPSYDKKQEYTSARHPSEERWTTKAILPTPPRVVTSPPPTNTSPLAVHVTPVVPPPATPFQYQPVLAPMPSAWTASASGWKLHDVVPASDAWSQDLDRLLQTGPSPTAAADNNSIVDVNNTDDGVNDNQHQATPPH</sequence>
<name>T0PMV1_SAPDV</name>
<dbReference type="GeneID" id="19956195"/>
<dbReference type="Proteomes" id="UP000030762">
    <property type="component" value="Unassembled WGS sequence"/>
</dbReference>